<sequence length="80" mass="9075">MAKPLSTSDAGFLSKPMDVSCSDFFPRLPQPPQLQARTQTGGEEKKNAPARCARSWTLNHLAHSRETRRGQITRGQRRRR</sequence>
<protein>
    <submittedName>
        <fullName evidence="2">Uncharacterized protein</fullName>
    </submittedName>
</protein>
<feature type="region of interest" description="Disordered" evidence="1">
    <location>
        <begin position="1"/>
        <end position="80"/>
    </location>
</feature>
<comment type="caution">
    <text evidence="2">The sequence shown here is derived from an EMBL/GenBank/DDBJ whole genome shotgun (WGS) entry which is preliminary data.</text>
</comment>
<evidence type="ECO:0000313" key="2">
    <source>
        <dbReference type="EMBL" id="GIY47796.1"/>
    </source>
</evidence>
<evidence type="ECO:0000256" key="1">
    <source>
        <dbReference type="SAM" id="MobiDB-lite"/>
    </source>
</evidence>
<reference evidence="2 3" key="1">
    <citation type="submission" date="2021-06" db="EMBL/GenBank/DDBJ databases">
        <title>Caerostris extrusa draft genome.</title>
        <authorList>
            <person name="Kono N."/>
            <person name="Arakawa K."/>
        </authorList>
    </citation>
    <scope>NUCLEOTIDE SEQUENCE [LARGE SCALE GENOMIC DNA]</scope>
</reference>
<dbReference type="Proteomes" id="UP001054945">
    <property type="component" value="Unassembled WGS sequence"/>
</dbReference>
<dbReference type="AlphaFoldDB" id="A0AAV4TQJ7"/>
<gene>
    <name evidence="2" type="ORF">CEXT_598401</name>
</gene>
<accession>A0AAV4TQJ7</accession>
<keyword evidence="3" id="KW-1185">Reference proteome</keyword>
<dbReference type="EMBL" id="BPLR01011626">
    <property type="protein sequence ID" value="GIY47796.1"/>
    <property type="molecule type" value="Genomic_DNA"/>
</dbReference>
<organism evidence="2 3">
    <name type="scientific">Caerostris extrusa</name>
    <name type="common">Bark spider</name>
    <name type="synonym">Caerostris bankana</name>
    <dbReference type="NCBI Taxonomy" id="172846"/>
    <lineage>
        <taxon>Eukaryota</taxon>
        <taxon>Metazoa</taxon>
        <taxon>Ecdysozoa</taxon>
        <taxon>Arthropoda</taxon>
        <taxon>Chelicerata</taxon>
        <taxon>Arachnida</taxon>
        <taxon>Araneae</taxon>
        <taxon>Araneomorphae</taxon>
        <taxon>Entelegynae</taxon>
        <taxon>Araneoidea</taxon>
        <taxon>Araneidae</taxon>
        <taxon>Caerostris</taxon>
    </lineage>
</organism>
<proteinExistence type="predicted"/>
<name>A0AAV4TQJ7_CAEEX</name>
<evidence type="ECO:0000313" key="3">
    <source>
        <dbReference type="Proteomes" id="UP001054945"/>
    </source>
</evidence>